<evidence type="ECO:0000313" key="3">
    <source>
        <dbReference type="Proteomes" id="UP000243217"/>
    </source>
</evidence>
<organism evidence="2 3">
    <name type="scientific">Thraustotheca clavata</name>
    <dbReference type="NCBI Taxonomy" id="74557"/>
    <lineage>
        <taxon>Eukaryota</taxon>
        <taxon>Sar</taxon>
        <taxon>Stramenopiles</taxon>
        <taxon>Oomycota</taxon>
        <taxon>Saprolegniomycetes</taxon>
        <taxon>Saprolegniales</taxon>
        <taxon>Achlyaceae</taxon>
        <taxon>Thraustotheca</taxon>
    </lineage>
</organism>
<gene>
    <name evidence="2" type="ORF">THRCLA_21371</name>
</gene>
<protein>
    <recommendedName>
        <fullName evidence="4">Transmembrane protein</fullName>
    </recommendedName>
</protein>
<feature type="transmembrane region" description="Helical" evidence="1">
    <location>
        <begin position="599"/>
        <end position="620"/>
    </location>
</feature>
<evidence type="ECO:0000256" key="1">
    <source>
        <dbReference type="SAM" id="Phobius"/>
    </source>
</evidence>
<keyword evidence="1" id="KW-0472">Membrane</keyword>
<evidence type="ECO:0000313" key="2">
    <source>
        <dbReference type="EMBL" id="OQS02607.1"/>
    </source>
</evidence>
<feature type="transmembrane region" description="Helical" evidence="1">
    <location>
        <begin position="685"/>
        <end position="704"/>
    </location>
</feature>
<comment type="caution">
    <text evidence="2">The sequence shown here is derived from an EMBL/GenBank/DDBJ whole genome shotgun (WGS) entry which is preliminary data.</text>
</comment>
<name>A0A1V9ZX82_9STRA</name>
<evidence type="ECO:0008006" key="4">
    <source>
        <dbReference type="Google" id="ProtNLM"/>
    </source>
</evidence>
<keyword evidence="1" id="KW-0812">Transmembrane</keyword>
<keyword evidence="3" id="KW-1185">Reference proteome</keyword>
<dbReference type="Proteomes" id="UP000243217">
    <property type="component" value="Unassembled WGS sequence"/>
</dbReference>
<sequence length="777" mass="88639">MKVMPAPRLQDLLRQAMPVKRPLLMYISPEERCEMLLAALYIIWTIVCSAIYLYVINPSLTNNYGWAGFNTSHRVYIADLMNMLQLENITKLSAPLDIRLINVIPKTPKSYYRANTQIDVPPALRRLQLLSPLPLPRVIAMLRKSTLDQALSIPTSFCWVDFDKHFEIAHTSRRQERCYQQYYSNAAVYIESVMRNTIDPFRSQAFHMLNETLLQPMATFYKGEQLYLRMESHQWTSVSSEIEYWVDYGIDSWQVQVQNQYHYGFINIIKIRNAFNVDYEMTIDLAPFRTRSDISWSSSRKFNGLRQDLLTCQELGCSVLRASNITTLFKLGLTWDSVYFGSDSTPTSRIVRDAIGPLDSIDVTLVPPSNSLVHYFTLFQTALYTILEDANFTVANYCNAYEPIFVTPLPPTWQNYTPLYFGGNLLCSKDAPTSYPQPLFDIDDQCFNQDKEGFLLEMSSVLFAIHSTEVSVTSICELDQATAPSCLKSLLFIHPIYELLEFSHTNLSEVLTEISDIDISYVQMVQLQNATETLLVQPLLSKAEWSFFGWIAIYEWLRGLREVYTFEGDNGRIDVISHRMEFQQVPSNPLETPFMVNTLAWYLCLYTTSILGIVAVALGVQSLLQSPIPIPTTNMLNFNRVAGSVWVGKSLLVCRSLFAMGYLSTASVALRTSLGGITQLHHEPYTIFIIVLVSGEATWLVYVVQELASPVTTLHRAAPVGSAIAWVLVAFLTWISPWSYSNWQLPSYRCVSPVYLWPFWYCKFLITTFTGGGGIDR</sequence>
<dbReference type="EMBL" id="JNBS01001104">
    <property type="protein sequence ID" value="OQS02607.1"/>
    <property type="molecule type" value="Genomic_DNA"/>
</dbReference>
<feature type="transmembrane region" description="Helical" evidence="1">
    <location>
        <begin position="641"/>
        <end position="665"/>
    </location>
</feature>
<dbReference type="AlphaFoldDB" id="A0A1V9ZX82"/>
<dbReference type="OrthoDB" id="77956at2759"/>
<proteinExistence type="predicted"/>
<feature type="transmembrane region" description="Helical" evidence="1">
    <location>
        <begin position="35"/>
        <end position="55"/>
    </location>
</feature>
<keyword evidence="1" id="KW-1133">Transmembrane helix</keyword>
<reference evidence="2 3" key="1">
    <citation type="journal article" date="2014" name="Genome Biol. Evol.">
        <title>The secreted proteins of Achlya hypogyna and Thraustotheca clavata identify the ancestral oomycete secretome and reveal gene acquisitions by horizontal gene transfer.</title>
        <authorList>
            <person name="Misner I."/>
            <person name="Blouin N."/>
            <person name="Leonard G."/>
            <person name="Richards T.A."/>
            <person name="Lane C.E."/>
        </authorList>
    </citation>
    <scope>NUCLEOTIDE SEQUENCE [LARGE SCALE GENOMIC DNA]</scope>
    <source>
        <strain evidence="2 3">ATCC 34112</strain>
    </source>
</reference>
<feature type="transmembrane region" description="Helical" evidence="1">
    <location>
        <begin position="755"/>
        <end position="775"/>
    </location>
</feature>
<accession>A0A1V9ZX82</accession>
<feature type="transmembrane region" description="Helical" evidence="1">
    <location>
        <begin position="716"/>
        <end position="735"/>
    </location>
</feature>